<keyword evidence="4" id="KW-0511">Multifunctional enzyme</keyword>
<comment type="caution">
    <text evidence="7">The sequence shown here is derived from an EMBL/GenBank/DDBJ whole genome shotgun (WGS) entry which is preliminary data.</text>
</comment>
<organism evidence="7 8">
    <name type="scientific">Streptomyces varsoviensis</name>
    <dbReference type="NCBI Taxonomy" id="67373"/>
    <lineage>
        <taxon>Bacteria</taxon>
        <taxon>Bacillati</taxon>
        <taxon>Actinomycetota</taxon>
        <taxon>Actinomycetes</taxon>
        <taxon>Kitasatosporales</taxon>
        <taxon>Streptomycetaceae</taxon>
        <taxon>Streptomyces</taxon>
    </lineage>
</organism>
<dbReference type="SMART" id="SM01294">
    <property type="entry name" value="PKS_PP_betabranch"/>
    <property type="match status" value="1"/>
</dbReference>
<dbReference type="InterPro" id="IPR009081">
    <property type="entry name" value="PP-bd_ACP"/>
</dbReference>
<dbReference type="Gene3D" id="1.10.1200.10">
    <property type="entry name" value="ACP-like"/>
    <property type="match status" value="1"/>
</dbReference>
<protein>
    <recommendedName>
        <fullName evidence="6">Carrier domain-containing protein</fullName>
    </recommendedName>
</protein>
<dbReference type="PANTHER" id="PTHR43775">
    <property type="entry name" value="FATTY ACID SYNTHASE"/>
    <property type="match status" value="1"/>
</dbReference>
<reference evidence="7 8" key="1">
    <citation type="submission" date="2015-07" db="EMBL/GenBank/DDBJ databases">
        <authorList>
            <person name="Ju K.-S."/>
            <person name="Doroghazi J.R."/>
            <person name="Metcalf W.W."/>
        </authorList>
    </citation>
    <scope>NUCLEOTIDE SEQUENCE [LARGE SCALE GENOMIC DNA]</scope>
    <source>
        <strain evidence="7 8">NRRL B-3589</strain>
    </source>
</reference>
<evidence type="ECO:0000256" key="5">
    <source>
        <dbReference type="SAM" id="MobiDB-lite"/>
    </source>
</evidence>
<sequence>AGTDDADAGSLRRRLAGLGAEERGAAVLDLVRARVADVLGHRGAEAVDPDRAFKDLGFDSLTSVDLRNRLNAATGLRLPATLVFDRPSPAEVAAYVTERLLPDDAAQAGDEDGRTGGRTDAEISARL</sequence>
<evidence type="ECO:0000256" key="3">
    <source>
        <dbReference type="ARBA" id="ARBA00022679"/>
    </source>
</evidence>
<evidence type="ECO:0000259" key="6">
    <source>
        <dbReference type="PROSITE" id="PS50075"/>
    </source>
</evidence>
<keyword evidence="1" id="KW-0596">Phosphopantetheine</keyword>
<proteinExistence type="predicted"/>
<evidence type="ECO:0000313" key="8">
    <source>
        <dbReference type="Proteomes" id="UP000037020"/>
    </source>
</evidence>
<evidence type="ECO:0000256" key="4">
    <source>
        <dbReference type="ARBA" id="ARBA00023268"/>
    </source>
</evidence>
<evidence type="ECO:0000256" key="2">
    <source>
        <dbReference type="ARBA" id="ARBA00022553"/>
    </source>
</evidence>
<evidence type="ECO:0000313" key="7">
    <source>
        <dbReference type="EMBL" id="KOG78775.1"/>
    </source>
</evidence>
<dbReference type="InterPro" id="IPR036736">
    <property type="entry name" value="ACP-like_sf"/>
</dbReference>
<gene>
    <name evidence="7" type="ORF">ADK38_39295</name>
</gene>
<keyword evidence="3" id="KW-0808">Transferase</keyword>
<name>A0ABR5IUY6_9ACTN</name>
<dbReference type="EMBL" id="LGUT01003725">
    <property type="protein sequence ID" value="KOG78775.1"/>
    <property type="molecule type" value="Genomic_DNA"/>
</dbReference>
<feature type="domain" description="Carrier" evidence="6">
    <location>
        <begin position="25"/>
        <end position="100"/>
    </location>
</feature>
<dbReference type="Pfam" id="PF00550">
    <property type="entry name" value="PP-binding"/>
    <property type="match status" value="1"/>
</dbReference>
<feature type="non-terminal residue" evidence="7">
    <location>
        <position position="127"/>
    </location>
</feature>
<feature type="compositionally biased region" description="Basic and acidic residues" evidence="5">
    <location>
        <begin position="111"/>
        <end position="127"/>
    </location>
</feature>
<evidence type="ECO:0000256" key="1">
    <source>
        <dbReference type="ARBA" id="ARBA00022450"/>
    </source>
</evidence>
<dbReference type="InterPro" id="IPR020806">
    <property type="entry name" value="PKS_PP-bd"/>
</dbReference>
<dbReference type="InterPro" id="IPR050091">
    <property type="entry name" value="PKS_NRPS_Biosynth_Enz"/>
</dbReference>
<accession>A0ABR5IUY6</accession>
<dbReference type="PANTHER" id="PTHR43775:SF51">
    <property type="entry name" value="INACTIVE PHENOLPHTHIOCEROL SYNTHESIS POLYKETIDE SYNTHASE TYPE I PKS1-RELATED"/>
    <property type="match status" value="1"/>
</dbReference>
<dbReference type="Proteomes" id="UP000037020">
    <property type="component" value="Unassembled WGS sequence"/>
</dbReference>
<dbReference type="SMART" id="SM00823">
    <property type="entry name" value="PKS_PP"/>
    <property type="match status" value="1"/>
</dbReference>
<dbReference type="PROSITE" id="PS50075">
    <property type="entry name" value="CARRIER"/>
    <property type="match status" value="1"/>
</dbReference>
<feature type="region of interest" description="Disordered" evidence="5">
    <location>
        <begin position="103"/>
        <end position="127"/>
    </location>
</feature>
<keyword evidence="8" id="KW-1185">Reference proteome</keyword>
<feature type="non-terminal residue" evidence="7">
    <location>
        <position position="1"/>
    </location>
</feature>
<dbReference type="InterPro" id="IPR006162">
    <property type="entry name" value="Ppantetheine_attach_site"/>
</dbReference>
<dbReference type="PROSITE" id="PS00012">
    <property type="entry name" value="PHOSPHOPANTETHEINE"/>
    <property type="match status" value="1"/>
</dbReference>
<keyword evidence="2" id="KW-0597">Phosphoprotein</keyword>
<dbReference type="SUPFAM" id="SSF47336">
    <property type="entry name" value="ACP-like"/>
    <property type="match status" value="1"/>
</dbReference>